<organism evidence="1 2">
    <name type="scientific">Lysobacter enzymogenes</name>
    <dbReference type="NCBI Taxonomy" id="69"/>
    <lineage>
        <taxon>Bacteria</taxon>
        <taxon>Pseudomonadati</taxon>
        <taxon>Pseudomonadota</taxon>
        <taxon>Gammaproteobacteria</taxon>
        <taxon>Lysobacterales</taxon>
        <taxon>Lysobacteraceae</taxon>
        <taxon>Lysobacter</taxon>
    </lineage>
</organism>
<dbReference type="EMBL" id="CP013140">
    <property type="protein sequence ID" value="ALN56372.1"/>
    <property type="molecule type" value="Genomic_DNA"/>
</dbReference>
<sequence length="50" mass="5706">MPHTFRRLACGRVSGFPGVAGDDRNEAFEMICKPYRHIQALMAAQYAQRH</sequence>
<gene>
    <name evidence="1" type="ORF">GLE_1014</name>
</gene>
<evidence type="ECO:0000313" key="2">
    <source>
        <dbReference type="Proteomes" id="UP000061569"/>
    </source>
</evidence>
<dbReference type="KEGG" id="lez:GLE_1014"/>
<dbReference type="AlphaFoldDB" id="A0A0S2DCW4"/>
<dbReference type="STRING" id="69.GLE_1014"/>
<proteinExistence type="predicted"/>
<dbReference type="Proteomes" id="UP000061569">
    <property type="component" value="Chromosome"/>
</dbReference>
<protein>
    <submittedName>
        <fullName evidence="1">Uncharacterized protein</fullName>
    </submittedName>
</protein>
<accession>A0A0S2DCW4</accession>
<dbReference type="PATRIC" id="fig|69.6.peg.1002"/>
<evidence type="ECO:0000313" key="1">
    <source>
        <dbReference type="EMBL" id="ALN56372.1"/>
    </source>
</evidence>
<name>A0A0S2DCW4_LYSEN</name>
<reference evidence="1 2" key="1">
    <citation type="submission" date="2015-11" db="EMBL/GenBank/DDBJ databases">
        <title>Genome sequences of Lysobacter enzymogenes strain C3 and Lysobacter antibioticus ATCC 29479.</title>
        <authorList>
            <person name="Kobayashi D.Y."/>
        </authorList>
    </citation>
    <scope>NUCLEOTIDE SEQUENCE [LARGE SCALE GENOMIC DNA]</scope>
    <source>
        <strain evidence="1 2">C3</strain>
    </source>
</reference>